<dbReference type="EMBL" id="MHVS01000003">
    <property type="protein sequence ID" value="OHA96850.1"/>
    <property type="molecule type" value="Genomic_DNA"/>
</dbReference>
<comment type="caution">
    <text evidence="2">The sequence shown here is derived from an EMBL/GenBank/DDBJ whole genome shotgun (WGS) entry which is preliminary data.</text>
</comment>
<dbReference type="AlphaFoldDB" id="A0A1G2THS5"/>
<sequence>MFSVRLMVSSPRQSINAISGVLSYPIDKLQVVSISKIGSVLSLWVQEPTFSNSQGRVTFEGVVPNPGFAESNGRVLGVNFKVVGTGPADIRITSGSLLANDGYGTNVLKTLGTASFILEQKELLPVTPPAVSEPGDQEVSEPVFAPAPVPSVGPSVSFNFDLPPLTTIINWLMKFFSIVIPLVAIIFFLIHTTKKGVSNIRAVRKDLHTIDRLVEKSFDLLKEDISESIHILERARMKRRLTAEEDAVIHSLKQNLLDAEKAIHHEVMQAEKDVGD</sequence>
<accession>A0A1G2THS5</accession>
<protein>
    <recommendedName>
        <fullName evidence="4">Cohesin domain-containing protein</fullName>
    </recommendedName>
</protein>
<proteinExistence type="predicted"/>
<gene>
    <name evidence="2" type="ORF">A3D49_01940</name>
</gene>
<reference evidence="2 3" key="1">
    <citation type="journal article" date="2016" name="Nat. Commun.">
        <title>Thousands of microbial genomes shed light on interconnected biogeochemical processes in an aquifer system.</title>
        <authorList>
            <person name="Anantharaman K."/>
            <person name="Brown C.T."/>
            <person name="Hug L.A."/>
            <person name="Sharon I."/>
            <person name="Castelle C.J."/>
            <person name="Probst A.J."/>
            <person name="Thomas B.C."/>
            <person name="Singh A."/>
            <person name="Wilkins M.J."/>
            <person name="Karaoz U."/>
            <person name="Brodie E.L."/>
            <person name="Williams K.H."/>
            <person name="Hubbard S.S."/>
            <person name="Banfield J.F."/>
        </authorList>
    </citation>
    <scope>NUCLEOTIDE SEQUENCE [LARGE SCALE GENOMIC DNA]</scope>
</reference>
<feature type="transmembrane region" description="Helical" evidence="1">
    <location>
        <begin position="171"/>
        <end position="190"/>
    </location>
</feature>
<evidence type="ECO:0008006" key="4">
    <source>
        <dbReference type="Google" id="ProtNLM"/>
    </source>
</evidence>
<keyword evidence="1" id="KW-0472">Membrane</keyword>
<dbReference type="InterPro" id="IPR008965">
    <property type="entry name" value="CBM2/CBM3_carb-bd_dom_sf"/>
</dbReference>
<evidence type="ECO:0000313" key="2">
    <source>
        <dbReference type="EMBL" id="OHA96850.1"/>
    </source>
</evidence>
<dbReference type="GO" id="GO:0030246">
    <property type="term" value="F:carbohydrate binding"/>
    <property type="evidence" value="ECO:0007669"/>
    <property type="project" value="InterPro"/>
</dbReference>
<name>A0A1G2THS5_9BACT</name>
<evidence type="ECO:0000313" key="3">
    <source>
        <dbReference type="Proteomes" id="UP000177279"/>
    </source>
</evidence>
<keyword evidence="1" id="KW-0812">Transmembrane</keyword>
<dbReference type="SUPFAM" id="SSF49384">
    <property type="entry name" value="Carbohydrate-binding domain"/>
    <property type="match status" value="1"/>
</dbReference>
<keyword evidence="1" id="KW-1133">Transmembrane helix</keyword>
<organism evidence="2 3">
    <name type="scientific">Candidatus Zambryskibacteria bacterium RIFCSPHIGHO2_02_FULL_43_37</name>
    <dbReference type="NCBI Taxonomy" id="1802749"/>
    <lineage>
        <taxon>Bacteria</taxon>
        <taxon>Candidatus Zambryskiibacteriota</taxon>
    </lineage>
</organism>
<dbReference type="Proteomes" id="UP000177279">
    <property type="component" value="Unassembled WGS sequence"/>
</dbReference>
<dbReference type="CDD" id="cd08547">
    <property type="entry name" value="Type_II_cohesin"/>
    <property type="match status" value="1"/>
</dbReference>
<dbReference type="Gene3D" id="2.60.40.680">
    <property type="match status" value="1"/>
</dbReference>
<evidence type="ECO:0000256" key="1">
    <source>
        <dbReference type="SAM" id="Phobius"/>
    </source>
</evidence>